<dbReference type="AlphaFoldDB" id="A0A8X7QFA1"/>
<accession>A0A8X7QFA1</accession>
<protein>
    <submittedName>
        <fullName evidence="1">Uncharacterized protein</fullName>
    </submittedName>
</protein>
<name>A0A8X7QFA1_BRACI</name>
<sequence>MRPGFGSSPLALNLLETQTITSVMSSISSFNLIIYCLHTAHPTLSELNIAIIIKRFWEARNIRKGGKHMSVDMLFLDEKSTLIQGTVHAFRIPQIQKSSSIVSEYTQELTLAISTTSEQPSLLTSYKLKDETNFGLSPLSLVLASQVD</sequence>
<evidence type="ECO:0000313" key="1">
    <source>
        <dbReference type="EMBL" id="KAG2267033.1"/>
    </source>
</evidence>
<organism evidence="1 2">
    <name type="scientific">Brassica carinata</name>
    <name type="common">Ethiopian mustard</name>
    <name type="synonym">Abyssinian cabbage</name>
    <dbReference type="NCBI Taxonomy" id="52824"/>
    <lineage>
        <taxon>Eukaryota</taxon>
        <taxon>Viridiplantae</taxon>
        <taxon>Streptophyta</taxon>
        <taxon>Embryophyta</taxon>
        <taxon>Tracheophyta</taxon>
        <taxon>Spermatophyta</taxon>
        <taxon>Magnoliopsida</taxon>
        <taxon>eudicotyledons</taxon>
        <taxon>Gunneridae</taxon>
        <taxon>Pentapetalae</taxon>
        <taxon>rosids</taxon>
        <taxon>malvids</taxon>
        <taxon>Brassicales</taxon>
        <taxon>Brassicaceae</taxon>
        <taxon>Brassiceae</taxon>
        <taxon>Brassica</taxon>
    </lineage>
</organism>
<reference evidence="1 2" key="1">
    <citation type="submission" date="2020-02" db="EMBL/GenBank/DDBJ databases">
        <authorList>
            <person name="Ma Q."/>
            <person name="Huang Y."/>
            <person name="Song X."/>
            <person name="Pei D."/>
        </authorList>
    </citation>
    <scope>NUCLEOTIDE SEQUENCE [LARGE SCALE GENOMIC DNA]</scope>
    <source>
        <strain evidence="1">Sxm20200214</strain>
        <tissue evidence="1">Leaf</tissue>
    </source>
</reference>
<proteinExistence type="predicted"/>
<evidence type="ECO:0000313" key="2">
    <source>
        <dbReference type="Proteomes" id="UP000886595"/>
    </source>
</evidence>
<keyword evidence="2" id="KW-1185">Reference proteome</keyword>
<dbReference type="Proteomes" id="UP000886595">
    <property type="component" value="Unassembled WGS sequence"/>
</dbReference>
<gene>
    <name evidence="1" type="ORF">Bca52824_074112</name>
</gene>
<dbReference type="EMBL" id="JAAMPC010000014">
    <property type="protein sequence ID" value="KAG2267033.1"/>
    <property type="molecule type" value="Genomic_DNA"/>
</dbReference>
<comment type="caution">
    <text evidence="1">The sequence shown here is derived from an EMBL/GenBank/DDBJ whole genome shotgun (WGS) entry which is preliminary data.</text>
</comment>